<evidence type="ECO:0000313" key="2">
    <source>
        <dbReference type="Proteomes" id="UP000219072"/>
    </source>
</evidence>
<dbReference type="OrthoDB" id="4294010at2"/>
<accession>A0A286DYA9</accession>
<dbReference type="Pfam" id="PF21848">
    <property type="entry name" value="DUF6907"/>
    <property type="match status" value="1"/>
</dbReference>
<evidence type="ECO:0000313" key="1">
    <source>
        <dbReference type="EMBL" id="SOD63661.1"/>
    </source>
</evidence>
<dbReference type="RefSeq" id="WP_097232128.1">
    <property type="nucleotide sequence ID" value="NZ_OCNE01000012.1"/>
</dbReference>
<protein>
    <submittedName>
        <fullName evidence="1">Uncharacterized protein</fullName>
    </submittedName>
</protein>
<gene>
    <name evidence="1" type="ORF">SAMN06297387_11214</name>
</gene>
<dbReference type="InterPro" id="IPR054202">
    <property type="entry name" value="DUF6907"/>
</dbReference>
<proteinExistence type="predicted"/>
<dbReference type="AlphaFoldDB" id="A0A286DYA9"/>
<sequence length="135" mass="14972">MKKTYTGRTLGGGRMTVECPDWCVTDHAYWDDPADDMFHSTEPVELELPKDRAGYRPASRWPLLTAELRQHSTTPGPAGVSVWLLPQDGHTDNSVEVDARGLDAFIAQLDATRERLVEARGLLARIDAESRQPAA</sequence>
<name>A0A286DYA9_9ACTN</name>
<organism evidence="1 2">
    <name type="scientific">Streptomyces zhaozhouensis</name>
    <dbReference type="NCBI Taxonomy" id="1300267"/>
    <lineage>
        <taxon>Bacteria</taxon>
        <taxon>Bacillati</taxon>
        <taxon>Actinomycetota</taxon>
        <taxon>Actinomycetes</taxon>
        <taxon>Kitasatosporales</taxon>
        <taxon>Streptomycetaceae</taxon>
        <taxon>Streptomyces</taxon>
    </lineage>
</organism>
<dbReference type="Proteomes" id="UP000219072">
    <property type="component" value="Unassembled WGS sequence"/>
</dbReference>
<dbReference type="EMBL" id="OCNE01000012">
    <property type="protein sequence ID" value="SOD63661.1"/>
    <property type="molecule type" value="Genomic_DNA"/>
</dbReference>
<keyword evidence="2" id="KW-1185">Reference proteome</keyword>
<reference evidence="1 2" key="1">
    <citation type="submission" date="2017-09" db="EMBL/GenBank/DDBJ databases">
        <authorList>
            <person name="Ehlers B."/>
            <person name="Leendertz F.H."/>
        </authorList>
    </citation>
    <scope>NUCLEOTIDE SEQUENCE [LARGE SCALE GENOMIC DNA]</scope>
    <source>
        <strain evidence="1 2">CGMCC 4.7095</strain>
    </source>
</reference>